<name>A0AAD8S343_LOLMU</name>
<reference evidence="2" key="1">
    <citation type="submission" date="2023-07" db="EMBL/GenBank/DDBJ databases">
        <title>A chromosome-level genome assembly of Lolium multiflorum.</title>
        <authorList>
            <person name="Chen Y."/>
            <person name="Copetti D."/>
            <person name="Kolliker R."/>
            <person name="Studer B."/>
        </authorList>
    </citation>
    <scope>NUCLEOTIDE SEQUENCE</scope>
    <source>
        <strain evidence="2">02402/16</strain>
        <tissue evidence="2">Leaf</tissue>
    </source>
</reference>
<keyword evidence="3" id="KW-1185">Reference proteome</keyword>
<gene>
    <name evidence="2" type="ORF">QYE76_061916</name>
</gene>
<organism evidence="2 3">
    <name type="scientific">Lolium multiflorum</name>
    <name type="common">Italian ryegrass</name>
    <name type="synonym">Lolium perenne subsp. multiflorum</name>
    <dbReference type="NCBI Taxonomy" id="4521"/>
    <lineage>
        <taxon>Eukaryota</taxon>
        <taxon>Viridiplantae</taxon>
        <taxon>Streptophyta</taxon>
        <taxon>Embryophyta</taxon>
        <taxon>Tracheophyta</taxon>
        <taxon>Spermatophyta</taxon>
        <taxon>Magnoliopsida</taxon>
        <taxon>Liliopsida</taxon>
        <taxon>Poales</taxon>
        <taxon>Poaceae</taxon>
        <taxon>BOP clade</taxon>
        <taxon>Pooideae</taxon>
        <taxon>Poodae</taxon>
        <taxon>Poeae</taxon>
        <taxon>Poeae Chloroplast Group 2 (Poeae type)</taxon>
        <taxon>Loliodinae</taxon>
        <taxon>Loliinae</taxon>
        <taxon>Lolium</taxon>
    </lineage>
</organism>
<dbReference type="AlphaFoldDB" id="A0AAD8S343"/>
<proteinExistence type="predicted"/>
<evidence type="ECO:0000256" key="1">
    <source>
        <dbReference type="SAM" id="MobiDB-lite"/>
    </source>
</evidence>
<feature type="compositionally biased region" description="Low complexity" evidence="1">
    <location>
        <begin position="41"/>
        <end position="52"/>
    </location>
</feature>
<dbReference type="EMBL" id="JAUUTY010000004">
    <property type="protein sequence ID" value="KAK1644111.1"/>
    <property type="molecule type" value="Genomic_DNA"/>
</dbReference>
<feature type="region of interest" description="Disordered" evidence="1">
    <location>
        <begin position="26"/>
        <end position="61"/>
    </location>
</feature>
<evidence type="ECO:0000313" key="3">
    <source>
        <dbReference type="Proteomes" id="UP001231189"/>
    </source>
</evidence>
<comment type="caution">
    <text evidence="2">The sequence shown here is derived from an EMBL/GenBank/DDBJ whole genome shotgun (WGS) entry which is preliminary data.</text>
</comment>
<dbReference type="Proteomes" id="UP001231189">
    <property type="component" value="Unassembled WGS sequence"/>
</dbReference>
<protein>
    <submittedName>
        <fullName evidence="2">Uncharacterized protein</fullName>
    </submittedName>
</protein>
<accession>A0AAD8S343</accession>
<feature type="compositionally biased region" description="Gly residues" evidence="1">
    <location>
        <begin position="28"/>
        <end position="40"/>
    </location>
</feature>
<sequence length="141" mass="14377">MAVEHRVVAAVVVGAGWRCRRPAVASDVGGGGWSGGGGDAGASAARRPSSPARRPPRRSRRADHWAALLEALSAGTRSLSDLAIASAMAASSARFASSSAILLAAASFFVLFRPGCGEEGWSRMTRAPLLRPLVGGEPAPS</sequence>
<evidence type="ECO:0000313" key="2">
    <source>
        <dbReference type="EMBL" id="KAK1644111.1"/>
    </source>
</evidence>